<comment type="caution">
    <text evidence="1">The sequence shown here is derived from an EMBL/GenBank/DDBJ whole genome shotgun (WGS) entry which is preliminary data.</text>
</comment>
<dbReference type="Proteomes" id="UP001595867">
    <property type="component" value="Unassembled WGS sequence"/>
</dbReference>
<keyword evidence="2" id="KW-1185">Reference proteome</keyword>
<reference evidence="2" key="1">
    <citation type="journal article" date="2019" name="Int. J. Syst. Evol. Microbiol.">
        <title>The Global Catalogue of Microorganisms (GCM) 10K type strain sequencing project: providing services to taxonomists for standard genome sequencing and annotation.</title>
        <authorList>
            <consortium name="The Broad Institute Genomics Platform"/>
            <consortium name="The Broad Institute Genome Sequencing Center for Infectious Disease"/>
            <person name="Wu L."/>
            <person name="Ma J."/>
        </authorList>
    </citation>
    <scope>NUCLEOTIDE SEQUENCE [LARGE SCALE GENOMIC DNA]</scope>
    <source>
        <strain evidence="2">TBRC 5832</strain>
    </source>
</reference>
<evidence type="ECO:0000313" key="2">
    <source>
        <dbReference type="Proteomes" id="UP001595867"/>
    </source>
</evidence>
<evidence type="ECO:0000313" key="1">
    <source>
        <dbReference type="EMBL" id="MFC4067327.1"/>
    </source>
</evidence>
<name>A0ABV8ISU9_9ACTN</name>
<feature type="non-terminal residue" evidence="1">
    <location>
        <position position="1"/>
    </location>
</feature>
<organism evidence="1 2">
    <name type="scientific">Actinoplanes subglobosus</name>
    <dbReference type="NCBI Taxonomy" id="1547892"/>
    <lineage>
        <taxon>Bacteria</taxon>
        <taxon>Bacillati</taxon>
        <taxon>Actinomycetota</taxon>
        <taxon>Actinomycetes</taxon>
        <taxon>Micromonosporales</taxon>
        <taxon>Micromonosporaceae</taxon>
        <taxon>Actinoplanes</taxon>
    </lineage>
</organism>
<sequence>VAAIAVRCALGGDAATASVLFGGAEAARGARRTASFGAFWSSQQASLRSALGDAAFDAAYADGAGLGFDRIVALALAVEHPDLENGAARFAQIVR</sequence>
<accession>A0ABV8ISU9</accession>
<protein>
    <submittedName>
        <fullName evidence="1">Adenylate/guanylate cyclase domain-containing protein</fullName>
    </submittedName>
</protein>
<proteinExistence type="predicted"/>
<dbReference type="EMBL" id="JBHSBL010000017">
    <property type="protein sequence ID" value="MFC4067327.1"/>
    <property type="molecule type" value="Genomic_DNA"/>
</dbReference>
<gene>
    <name evidence="1" type="ORF">ACFO0C_20530</name>
</gene>